<name>A0A2T9YMV7_9FUNG</name>
<dbReference type="Pfam" id="PF00829">
    <property type="entry name" value="Ribosomal_L21p"/>
    <property type="match status" value="1"/>
</dbReference>
<keyword evidence="4" id="KW-1185">Reference proteome</keyword>
<reference evidence="3 4" key="1">
    <citation type="journal article" date="2018" name="MBio">
        <title>Comparative Genomics Reveals the Core Gene Toolbox for the Fungus-Insect Symbiosis.</title>
        <authorList>
            <person name="Wang Y."/>
            <person name="Stata M."/>
            <person name="Wang W."/>
            <person name="Stajich J.E."/>
            <person name="White M.M."/>
            <person name="Moncalvo J.M."/>
        </authorList>
    </citation>
    <scope>NUCLEOTIDE SEQUENCE [LARGE SCALE GENOMIC DNA]</scope>
    <source>
        <strain evidence="3 4">AUS-77-4</strain>
    </source>
</reference>
<organism evidence="3 4">
    <name type="scientific">Furculomyces boomerangus</name>
    <dbReference type="NCBI Taxonomy" id="61424"/>
    <lineage>
        <taxon>Eukaryota</taxon>
        <taxon>Fungi</taxon>
        <taxon>Fungi incertae sedis</taxon>
        <taxon>Zoopagomycota</taxon>
        <taxon>Kickxellomycotina</taxon>
        <taxon>Harpellomycetes</taxon>
        <taxon>Harpellales</taxon>
        <taxon>Harpellaceae</taxon>
        <taxon>Furculomyces</taxon>
    </lineage>
</organism>
<evidence type="ECO:0000313" key="3">
    <source>
        <dbReference type="EMBL" id="PVU93604.1"/>
    </source>
</evidence>
<dbReference type="Proteomes" id="UP000245699">
    <property type="component" value="Unassembled WGS sequence"/>
</dbReference>
<dbReference type="AlphaFoldDB" id="A0A2T9YMV7"/>
<evidence type="ECO:0000256" key="2">
    <source>
        <dbReference type="ARBA" id="ARBA00044129"/>
    </source>
</evidence>
<proteinExistence type="inferred from homology"/>
<dbReference type="SUPFAM" id="SSF141091">
    <property type="entry name" value="L21p-like"/>
    <property type="match status" value="1"/>
</dbReference>
<dbReference type="InterPro" id="IPR036164">
    <property type="entry name" value="bL21-like_sf"/>
</dbReference>
<dbReference type="OrthoDB" id="5994at2759"/>
<evidence type="ECO:0000256" key="1">
    <source>
        <dbReference type="ARBA" id="ARBA00008563"/>
    </source>
</evidence>
<dbReference type="GO" id="GO:0003735">
    <property type="term" value="F:structural constituent of ribosome"/>
    <property type="evidence" value="ECO:0007669"/>
    <property type="project" value="TreeGrafter"/>
</dbReference>
<dbReference type="STRING" id="61424.A0A2T9YMV7"/>
<dbReference type="InterPro" id="IPR028909">
    <property type="entry name" value="bL21-like"/>
</dbReference>
<comment type="similarity">
    <text evidence="1">Belongs to the bacterial ribosomal protein bL21 family.</text>
</comment>
<accession>A0A2T9YMV7</accession>
<dbReference type="PANTHER" id="PTHR21349:SF0">
    <property type="entry name" value="LARGE RIBOSOMAL SUBUNIT PROTEIN BL21M"/>
    <property type="match status" value="1"/>
</dbReference>
<evidence type="ECO:0000313" key="4">
    <source>
        <dbReference type="Proteomes" id="UP000245699"/>
    </source>
</evidence>
<dbReference type="GO" id="GO:0005762">
    <property type="term" value="C:mitochondrial large ribosomal subunit"/>
    <property type="evidence" value="ECO:0007669"/>
    <property type="project" value="TreeGrafter"/>
</dbReference>
<comment type="caution">
    <text evidence="3">The sequence shown here is derived from an EMBL/GenBank/DDBJ whole genome shotgun (WGS) entry which is preliminary data.</text>
</comment>
<dbReference type="EMBL" id="MBFT01000313">
    <property type="protein sequence ID" value="PVU93604.1"/>
    <property type="molecule type" value="Genomic_DNA"/>
</dbReference>
<protein>
    <recommendedName>
        <fullName evidence="2">Large ribosomal subunit protein bL21m</fullName>
    </recommendedName>
</protein>
<gene>
    <name evidence="3" type="ORF">BB559_003231</name>
</gene>
<sequence length="239" mass="27350">MLRPRSNLVSQFKGYLSKPRSFIDFSTNYSKNQSLLYSSLSKTFTNQYNSQTKNQNDSNFLEKSGKTSTLINNRCFSTVDSISDTKDVNSSITDIDSVSNGYKSNNDSSSISKWSEKSLDLLKKFYEQPNHFATVIIKGRPFTVTKRDLVVMDRIKDLKVGDVIKLTQITELGSKDFTIKGSPYINPELVNLQATVVEHPESSLMTIFKKKRRKGYQRTLKHKNQHTLLRVTELEVQKI</sequence>
<dbReference type="PANTHER" id="PTHR21349">
    <property type="entry name" value="50S RIBOSOMAL PROTEIN L21"/>
    <property type="match status" value="1"/>
</dbReference>